<evidence type="ECO:0000313" key="1">
    <source>
        <dbReference type="EMBL" id="JAH13268.1"/>
    </source>
</evidence>
<dbReference type="AlphaFoldDB" id="A0A0E9QB07"/>
<sequence length="60" mass="6658">MYCKIILSSVKSLSYHSSSIQHNDEPFFKKNVKPSMASSQYGAAFFKVGATAPLRAMRSL</sequence>
<proteinExistence type="predicted"/>
<accession>A0A0E9QB07</accession>
<name>A0A0E9QB07_ANGAN</name>
<organism evidence="1">
    <name type="scientific">Anguilla anguilla</name>
    <name type="common">European freshwater eel</name>
    <name type="synonym">Muraena anguilla</name>
    <dbReference type="NCBI Taxonomy" id="7936"/>
    <lineage>
        <taxon>Eukaryota</taxon>
        <taxon>Metazoa</taxon>
        <taxon>Chordata</taxon>
        <taxon>Craniata</taxon>
        <taxon>Vertebrata</taxon>
        <taxon>Euteleostomi</taxon>
        <taxon>Actinopterygii</taxon>
        <taxon>Neopterygii</taxon>
        <taxon>Teleostei</taxon>
        <taxon>Anguilliformes</taxon>
        <taxon>Anguillidae</taxon>
        <taxon>Anguilla</taxon>
    </lineage>
</organism>
<reference evidence="1" key="2">
    <citation type="journal article" date="2015" name="Fish Shellfish Immunol.">
        <title>Early steps in the European eel (Anguilla anguilla)-Vibrio vulnificus interaction in the gills: Role of the RtxA13 toxin.</title>
        <authorList>
            <person name="Callol A."/>
            <person name="Pajuelo D."/>
            <person name="Ebbesson L."/>
            <person name="Teles M."/>
            <person name="MacKenzie S."/>
            <person name="Amaro C."/>
        </authorList>
    </citation>
    <scope>NUCLEOTIDE SEQUENCE</scope>
</reference>
<dbReference type="EMBL" id="GBXM01095309">
    <property type="protein sequence ID" value="JAH13268.1"/>
    <property type="molecule type" value="Transcribed_RNA"/>
</dbReference>
<protein>
    <submittedName>
        <fullName evidence="1">Uncharacterized protein</fullName>
    </submittedName>
</protein>
<reference evidence="1" key="1">
    <citation type="submission" date="2014-11" db="EMBL/GenBank/DDBJ databases">
        <authorList>
            <person name="Amaro Gonzalez C."/>
        </authorList>
    </citation>
    <scope>NUCLEOTIDE SEQUENCE</scope>
</reference>